<reference evidence="1" key="1">
    <citation type="submission" date="2019-08" db="EMBL/GenBank/DDBJ databases">
        <authorList>
            <person name="Kucharzyk K."/>
            <person name="Murdoch R.W."/>
            <person name="Higgins S."/>
            <person name="Loffler F."/>
        </authorList>
    </citation>
    <scope>NUCLEOTIDE SEQUENCE</scope>
</reference>
<evidence type="ECO:0000313" key="1">
    <source>
        <dbReference type="EMBL" id="MPN24404.1"/>
    </source>
</evidence>
<dbReference type="Gene3D" id="3.50.50.60">
    <property type="entry name" value="FAD/NAD(P)-binding domain"/>
    <property type="match status" value="1"/>
</dbReference>
<comment type="caution">
    <text evidence="1">The sequence shown here is derived from an EMBL/GenBank/DDBJ whole genome shotgun (WGS) entry which is preliminary data.</text>
</comment>
<dbReference type="SUPFAM" id="SSF51905">
    <property type="entry name" value="FAD/NAD(P)-binding domain"/>
    <property type="match status" value="1"/>
</dbReference>
<gene>
    <name evidence="1" type="ORF">SDC9_171802</name>
</gene>
<organism evidence="1">
    <name type="scientific">bioreactor metagenome</name>
    <dbReference type="NCBI Taxonomy" id="1076179"/>
    <lineage>
        <taxon>unclassified sequences</taxon>
        <taxon>metagenomes</taxon>
        <taxon>ecological metagenomes</taxon>
    </lineage>
</organism>
<dbReference type="EMBL" id="VSSQ01073252">
    <property type="protein sequence ID" value="MPN24404.1"/>
    <property type="molecule type" value="Genomic_DNA"/>
</dbReference>
<accession>A0A645GKD6</accession>
<dbReference type="AlphaFoldDB" id="A0A645GKD6"/>
<evidence type="ECO:0008006" key="2">
    <source>
        <dbReference type="Google" id="ProtNLM"/>
    </source>
</evidence>
<dbReference type="InterPro" id="IPR036188">
    <property type="entry name" value="FAD/NAD-bd_sf"/>
</dbReference>
<sequence>MLSVELGPDNELLKRANIKICRDTRGPEVNQNMETESEGIFACGDILYVHNMVDKITEEGYSAGENAAEYVKSNIDKQ</sequence>
<proteinExistence type="predicted"/>
<name>A0A645GKD6_9ZZZZ</name>
<protein>
    <recommendedName>
        <fullName evidence="2">FAD/NAD(P)-binding domain-containing protein</fullName>
    </recommendedName>
</protein>